<gene>
    <name evidence="3" type="ORF">FHS27_004798</name>
</gene>
<sequence length="160" mass="17416">MSQRKNYLDGIHTCRVKSRWGNRDRRLPPRLGASLIDVAVGAAVLSILLIPAMKMMGASATRIAYIGLQDALLFEAERALETTKIGLCDVTAFDSVGASVEAAVSDNPVANARTRVEFTVDPTIPDLLTIVATAYQDTNGNRRLDSGEPQESLQTQWCRP</sequence>
<organism evidence="3 4">
    <name type="scientific">Aporhodopirellula rubra</name>
    <dbReference type="NCBI Taxonomy" id="980271"/>
    <lineage>
        <taxon>Bacteria</taxon>
        <taxon>Pseudomonadati</taxon>
        <taxon>Planctomycetota</taxon>
        <taxon>Planctomycetia</taxon>
        <taxon>Pirellulales</taxon>
        <taxon>Pirellulaceae</taxon>
        <taxon>Aporhodopirellula</taxon>
    </lineage>
</organism>
<dbReference type="AlphaFoldDB" id="A0A7W5E2E7"/>
<reference evidence="3 4" key="1">
    <citation type="submission" date="2020-08" db="EMBL/GenBank/DDBJ databases">
        <title>Genomic Encyclopedia of Type Strains, Phase III (KMG-III): the genomes of soil and plant-associated and newly described type strains.</title>
        <authorList>
            <person name="Whitman W."/>
        </authorList>
    </citation>
    <scope>NUCLEOTIDE SEQUENCE [LARGE SCALE GENOMIC DNA]</scope>
    <source>
        <strain evidence="3 4">CECT 8075</strain>
    </source>
</reference>
<evidence type="ECO:0000256" key="1">
    <source>
        <dbReference type="SAM" id="MobiDB-lite"/>
    </source>
</evidence>
<evidence type="ECO:0000313" key="4">
    <source>
        <dbReference type="Proteomes" id="UP000536179"/>
    </source>
</evidence>
<keyword evidence="2" id="KW-0812">Transmembrane</keyword>
<dbReference type="RefSeq" id="WP_315854662.1">
    <property type="nucleotide sequence ID" value="NZ_JACHXU010000019.1"/>
</dbReference>
<name>A0A7W5E2E7_9BACT</name>
<dbReference type="EMBL" id="JACHXU010000019">
    <property type="protein sequence ID" value="MBB3208964.1"/>
    <property type="molecule type" value="Genomic_DNA"/>
</dbReference>
<dbReference type="Proteomes" id="UP000536179">
    <property type="component" value="Unassembled WGS sequence"/>
</dbReference>
<feature type="transmembrane region" description="Helical" evidence="2">
    <location>
        <begin position="31"/>
        <end position="52"/>
    </location>
</feature>
<evidence type="ECO:0000256" key="2">
    <source>
        <dbReference type="SAM" id="Phobius"/>
    </source>
</evidence>
<feature type="region of interest" description="Disordered" evidence="1">
    <location>
        <begin position="139"/>
        <end position="160"/>
    </location>
</feature>
<feature type="compositionally biased region" description="Polar residues" evidence="1">
    <location>
        <begin position="149"/>
        <end position="160"/>
    </location>
</feature>
<keyword evidence="4" id="KW-1185">Reference proteome</keyword>
<accession>A0A7W5E2E7</accession>
<comment type="caution">
    <text evidence="3">The sequence shown here is derived from an EMBL/GenBank/DDBJ whole genome shotgun (WGS) entry which is preliminary data.</text>
</comment>
<evidence type="ECO:0000313" key="3">
    <source>
        <dbReference type="EMBL" id="MBB3208964.1"/>
    </source>
</evidence>
<keyword evidence="2" id="KW-1133">Transmembrane helix</keyword>
<keyword evidence="2" id="KW-0472">Membrane</keyword>
<protein>
    <submittedName>
        <fullName evidence="3">Uncharacterized protein</fullName>
    </submittedName>
</protein>
<proteinExistence type="predicted"/>